<dbReference type="PANTHER" id="PTHR46118:SF4">
    <property type="entry name" value="PROTEIN ABHD11"/>
    <property type="match status" value="1"/>
</dbReference>
<evidence type="ECO:0000256" key="1">
    <source>
        <dbReference type="ARBA" id="ARBA00022801"/>
    </source>
</evidence>
<protein>
    <submittedName>
        <fullName evidence="3">Alpha/beta hydrolase</fullName>
    </submittedName>
</protein>
<dbReference type="EMBL" id="JADIMP010000014">
    <property type="protein sequence ID" value="MBO8440963.1"/>
    <property type="molecule type" value="Genomic_DNA"/>
</dbReference>
<name>A0A9D9E673_9LACO</name>
<accession>A0A9D9E673</accession>
<dbReference type="Pfam" id="PF00561">
    <property type="entry name" value="Abhydrolase_1"/>
    <property type="match status" value="1"/>
</dbReference>
<comment type="caution">
    <text evidence="3">The sequence shown here is derived from an EMBL/GenBank/DDBJ whole genome shotgun (WGS) entry which is preliminary data.</text>
</comment>
<gene>
    <name evidence="3" type="ORF">IAA89_00715</name>
</gene>
<dbReference type="GO" id="GO:0016787">
    <property type="term" value="F:hydrolase activity"/>
    <property type="evidence" value="ECO:0007669"/>
    <property type="project" value="UniProtKB-KW"/>
</dbReference>
<dbReference type="Gene3D" id="3.40.50.1820">
    <property type="entry name" value="alpha/beta hydrolase"/>
    <property type="match status" value="1"/>
</dbReference>
<dbReference type="InterPro" id="IPR000073">
    <property type="entry name" value="AB_hydrolase_1"/>
</dbReference>
<dbReference type="Proteomes" id="UP000823614">
    <property type="component" value="Unassembled WGS sequence"/>
</dbReference>
<evidence type="ECO:0000259" key="2">
    <source>
        <dbReference type="Pfam" id="PF00561"/>
    </source>
</evidence>
<reference evidence="3" key="1">
    <citation type="submission" date="2020-10" db="EMBL/GenBank/DDBJ databases">
        <authorList>
            <person name="Gilroy R."/>
        </authorList>
    </citation>
    <scope>NUCLEOTIDE SEQUENCE</scope>
    <source>
        <strain evidence="3">C6-149</strain>
    </source>
</reference>
<keyword evidence="1 3" id="KW-0378">Hydrolase</keyword>
<dbReference type="InterPro" id="IPR029058">
    <property type="entry name" value="AB_hydrolase_fold"/>
</dbReference>
<sequence>MTTKNFITSDDINLIYDDQGEGQPVLLLTGYAGCKEIWNSQVKFLVKQGYRVINLDRRNHGQSGVSKKGLRISRHGKDVAELIDRLDLNDIIMIGNSMGASVIWAYCSLFGDEKISKIIDVDQSPKMLSDDSWNYGILDFNWNNFYFKLDDIYNTHTTYRHIDNDTFSLVKSVQHPFDHKLNRPLLLDHVVQDWRDVIRGIDVPSLFVSSDHTPFWNNEYVIKLAELAKKGTYKIIKNAGHIIMAEQPDEFNKIMLDFLISNM</sequence>
<feature type="domain" description="AB hydrolase-1" evidence="2">
    <location>
        <begin position="24"/>
        <end position="143"/>
    </location>
</feature>
<proteinExistence type="predicted"/>
<evidence type="ECO:0000313" key="3">
    <source>
        <dbReference type="EMBL" id="MBO8440963.1"/>
    </source>
</evidence>
<dbReference type="PANTHER" id="PTHR46118">
    <property type="entry name" value="PROTEIN ABHD11"/>
    <property type="match status" value="1"/>
</dbReference>
<dbReference type="SUPFAM" id="SSF53474">
    <property type="entry name" value="alpha/beta-Hydrolases"/>
    <property type="match status" value="1"/>
</dbReference>
<organism evidence="3 4">
    <name type="scientific">Candidatus Gallilactobacillus intestinavium</name>
    <dbReference type="NCBI Taxonomy" id="2840838"/>
    <lineage>
        <taxon>Bacteria</taxon>
        <taxon>Bacillati</taxon>
        <taxon>Bacillota</taxon>
        <taxon>Bacilli</taxon>
        <taxon>Lactobacillales</taxon>
        <taxon>Lactobacillaceae</taxon>
        <taxon>Lactobacillaceae incertae sedis</taxon>
        <taxon>Candidatus Gallilactobacillus</taxon>
    </lineage>
</organism>
<reference evidence="3" key="2">
    <citation type="journal article" date="2021" name="PeerJ">
        <title>Extensive microbial diversity within the chicken gut microbiome revealed by metagenomics and culture.</title>
        <authorList>
            <person name="Gilroy R."/>
            <person name="Ravi A."/>
            <person name="Getino M."/>
            <person name="Pursley I."/>
            <person name="Horton D.L."/>
            <person name="Alikhan N.F."/>
            <person name="Baker D."/>
            <person name="Gharbi K."/>
            <person name="Hall N."/>
            <person name="Watson M."/>
            <person name="Adriaenssens E.M."/>
            <person name="Foster-Nyarko E."/>
            <person name="Jarju S."/>
            <person name="Secka A."/>
            <person name="Antonio M."/>
            <person name="Oren A."/>
            <person name="Chaudhuri R.R."/>
            <person name="La Ragione R."/>
            <person name="Hildebrand F."/>
            <person name="Pallen M.J."/>
        </authorList>
    </citation>
    <scope>NUCLEOTIDE SEQUENCE</scope>
    <source>
        <strain evidence="3">C6-149</strain>
    </source>
</reference>
<dbReference type="AlphaFoldDB" id="A0A9D9E673"/>
<evidence type="ECO:0000313" key="4">
    <source>
        <dbReference type="Proteomes" id="UP000823614"/>
    </source>
</evidence>